<dbReference type="PROSITE" id="PS00108">
    <property type="entry name" value="PROTEIN_KINASE_ST"/>
    <property type="match status" value="1"/>
</dbReference>
<evidence type="ECO:0000256" key="6">
    <source>
        <dbReference type="SAM" id="MobiDB-lite"/>
    </source>
</evidence>
<organism evidence="8 9">
    <name type="scientific">Polyangium spumosum</name>
    <dbReference type="NCBI Taxonomy" id="889282"/>
    <lineage>
        <taxon>Bacteria</taxon>
        <taxon>Pseudomonadati</taxon>
        <taxon>Myxococcota</taxon>
        <taxon>Polyangia</taxon>
        <taxon>Polyangiales</taxon>
        <taxon>Polyangiaceae</taxon>
        <taxon>Polyangium</taxon>
    </lineage>
</organism>
<gene>
    <name evidence="8" type="ORF">GF068_01995</name>
</gene>
<protein>
    <submittedName>
        <fullName evidence="8">Protein kinase</fullName>
    </submittedName>
</protein>
<evidence type="ECO:0000313" key="9">
    <source>
        <dbReference type="Proteomes" id="UP000440224"/>
    </source>
</evidence>
<reference evidence="8 9" key="1">
    <citation type="submission" date="2019-10" db="EMBL/GenBank/DDBJ databases">
        <title>A soil myxobacterium in the family Polyangiaceae.</title>
        <authorList>
            <person name="Li Y."/>
            <person name="Wang J."/>
        </authorList>
    </citation>
    <scope>NUCLEOTIDE SEQUENCE [LARGE SCALE GENOMIC DNA]</scope>
    <source>
        <strain evidence="8 9">DSM 14734</strain>
    </source>
</reference>
<feature type="binding site" evidence="5">
    <location>
        <position position="48"/>
    </location>
    <ligand>
        <name>ATP</name>
        <dbReference type="ChEBI" id="CHEBI:30616"/>
    </ligand>
</feature>
<dbReference type="InterPro" id="IPR017441">
    <property type="entry name" value="Protein_kinase_ATP_BS"/>
</dbReference>
<dbReference type="EMBL" id="WJIE01000001">
    <property type="protein sequence ID" value="MRG90700.1"/>
    <property type="molecule type" value="Genomic_DNA"/>
</dbReference>
<dbReference type="InterPro" id="IPR011009">
    <property type="entry name" value="Kinase-like_dom_sf"/>
</dbReference>
<dbReference type="AlphaFoldDB" id="A0A6N7PKF0"/>
<dbReference type="OrthoDB" id="1492512at2"/>
<evidence type="ECO:0000256" key="1">
    <source>
        <dbReference type="ARBA" id="ARBA00022679"/>
    </source>
</evidence>
<dbReference type="InterPro" id="IPR000719">
    <property type="entry name" value="Prot_kinase_dom"/>
</dbReference>
<dbReference type="GO" id="GO:0005524">
    <property type="term" value="F:ATP binding"/>
    <property type="evidence" value="ECO:0007669"/>
    <property type="project" value="UniProtKB-UniRule"/>
</dbReference>
<comment type="caution">
    <text evidence="8">The sequence shown here is derived from an EMBL/GenBank/DDBJ whole genome shotgun (WGS) entry which is preliminary data.</text>
</comment>
<keyword evidence="3 8" id="KW-0418">Kinase</keyword>
<evidence type="ECO:0000256" key="3">
    <source>
        <dbReference type="ARBA" id="ARBA00022777"/>
    </source>
</evidence>
<evidence type="ECO:0000313" key="8">
    <source>
        <dbReference type="EMBL" id="MRG90700.1"/>
    </source>
</evidence>
<dbReference type="PROSITE" id="PS00107">
    <property type="entry name" value="PROTEIN_KINASE_ATP"/>
    <property type="match status" value="1"/>
</dbReference>
<dbReference type="PROSITE" id="PS50011">
    <property type="entry name" value="PROTEIN_KINASE_DOM"/>
    <property type="match status" value="1"/>
</dbReference>
<dbReference type="PANTHER" id="PTHR43289:SF6">
    <property type="entry name" value="SERINE_THREONINE-PROTEIN KINASE NEKL-3"/>
    <property type="match status" value="1"/>
</dbReference>
<feature type="domain" description="Protein kinase" evidence="7">
    <location>
        <begin position="19"/>
        <end position="289"/>
    </location>
</feature>
<dbReference type="PANTHER" id="PTHR43289">
    <property type="entry name" value="MITOGEN-ACTIVATED PROTEIN KINASE KINASE KINASE 20-RELATED"/>
    <property type="match status" value="1"/>
</dbReference>
<keyword evidence="1" id="KW-0808">Transferase</keyword>
<dbReference type="Pfam" id="PF00069">
    <property type="entry name" value="Pkinase"/>
    <property type="match status" value="1"/>
</dbReference>
<feature type="region of interest" description="Disordered" evidence="6">
    <location>
        <begin position="459"/>
        <end position="492"/>
    </location>
</feature>
<dbReference type="Gene3D" id="1.10.510.10">
    <property type="entry name" value="Transferase(Phosphotransferase) domain 1"/>
    <property type="match status" value="1"/>
</dbReference>
<accession>A0A6N7PKF0</accession>
<name>A0A6N7PKF0_9BACT</name>
<keyword evidence="4 5" id="KW-0067">ATP-binding</keyword>
<dbReference type="SUPFAM" id="SSF56112">
    <property type="entry name" value="Protein kinase-like (PK-like)"/>
    <property type="match status" value="1"/>
</dbReference>
<keyword evidence="2 5" id="KW-0547">Nucleotide-binding</keyword>
<evidence type="ECO:0000256" key="4">
    <source>
        <dbReference type="ARBA" id="ARBA00022840"/>
    </source>
</evidence>
<feature type="region of interest" description="Disordered" evidence="6">
    <location>
        <begin position="340"/>
        <end position="366"/>
    </location>
</feature>
<dbReference type="CDD" id="cd14014">
    <property type="entry name" value="STKc_PknB_like"/>
    <property type="match status" value="1"/>
</dbReference>
<keyword evidence="9" id="KW-1185">Reference proteome</keyword>
<dbReference type="InterPro" id="IPR008271">
    <property type="entry name" value="Ser/Thr_kinase_AS"/>
</dbReference>
<proteinExistence type="predicted"/>
<sequence>MNEPSFARVSVGDVLFGKYRVERVLGVGGMGIVVAARHTQLDALYAVKLMHPAEIGNQQALARFFREARAAAKLRSEHVARVFDAGRTPRGIPYILLEHLEGCDLQQLGKKRETLPVDEAVLYVMHACDALIEAHAAGIIHRDLKPANLFLTHRPDGSPCVKVLDFGISKRLGKERVPSWNTRTTDILGSPLYMSPEQMRSTRDVDARTDLWALGAILYRLLAGEAPFAARSLSDVYEGILEREPRPLSVRRPDVPPALDAVVRRCLRKNPDDRFDAALSLAAALAPFVPEEDAPRSLRSKQMRPAFASSPAVTVLPALPPAEPTPDDVPTSRVCRPAMKSTPTLRSMQDPLPTPPSTSESTSPAWGGTFSVAERAREQGSRVVVAALLVAALIGAGTGAWLSREDHIVAARATPESAPVEPEEASPNLASVAGALAAPAVPAEPTKVPAPRALAALPGCAGEAAEPPSDTKTRPKAPPPKRAADPFGRSRK</sequence>
<dbReference type="GO" id="GO:0004674">
    <property type="term" value="F:protein serine/threonine kinase activity"/>
    <property type="evidence" value="ECO:0007669"/>
    <property type="project" value="TreeGrafter"/>
</dbReference>
<dbReference type="Gene3D" id="3.30.200.20">
    <property type="entry name" value="Phosphorylase Kinase, domain 1"/>
    <property type="match status" value="1"/>
</dbReference>
<evidence type="ECO:0000259" key="7">
    <source>
        <dbReference type="PROSITE" id="PS50011"/>
    </source>
</evidence>
<evidence type="ECO:0000256" key="5">
    <source>
        <dbReference type="PROSITE-ProRule" id="PRU10141"/>
    </source>
</evidence>
<dbReference type="SMART" id="SM00220">
    <property type="entry name" value="S_TKc"/>
    <property type="match status" value="1"/>
</dbReference>
<dbReference type="RefSeq" id="WP_153817587.1">
    <property type="nucleotide sequence ID" value="NZ_WJIE01000001.1"/>
</dbReference>
<feature type="region of interest" description="Disordered" evidence="6">
    <location>
        <begin position="316"/>
        <end position="335"/>
    </location>
</feature>
<evidence type="ECO:0000256" key="2">
    <source>
        <dbReference type="ARBA" id="ARBA00022741"/>
    </source>
</evidence>
<dbReference type="Proteomes" id="UP000440224">
    <property type="component" value="Unassembled WGS sequence"/>
</dbReference>